<accession>A0A423T8J0</accession>
<sequence length="524" mass="60135">MERKWFLATLRDHSRLYRKDWSQADGADEEDPGRMRYNSLLLVLSLKLGLEKLWPPDGCLPLQEDLIQDFLIRLNTTFALTELNQTDPMNLRVLELAGGVSDKVLCNGLWNIDKKSEKVLDMVLKDNKENSSWQLALPHLEVLRNNMLLKSQNAMRIPVGAVALALQPKMETVETLTYWNTFDAVLYLLDMEAKHKNGGNGSRKLNVTVLAVNCQDMNFDQIKRATKTCPKLSYMRLMNTENIRPSIPLLCSIAPMKQVKKLDLEAMALTDLELTVLLAEMASLEILNLRVMPQDIVRFNLPVNYFEGDVPEEDAKKMSMFPSIKNLTLEFMSNNVQEEYSTDKIVNFLSAFPWVKELYLSNTLLAPPAFLVYGCIGGSLAVLKKLTHLSVISCHEDVPRELPAHSDALLMDRDIDYKQLIRHCTDVPVMLMDLQDEVTFKYLRGLKSLVIDEFYLHRYMDYMIQSLRLCGVHVSVLYRSGVKKGPNRGAYDKVKMMNLTEMEENDVHVVKKYVHVKKYKKVIH</sequence>
<protein>
    <submittedName>
        <fullName evidence="1">Uncharacterized protein</fullName>
    </submittedName>
</protein>
<dbReference type="AlphaFoldDB" id="A0A423T8J0"/>
<evidence type="ECO:0000313" key="1">
    <source>
        <dbReference type="EMBL" id="ROT72742.1"/>
    </source>
</evidence>
<proteinExistence type="predicted"/>
<dbReference type="Gene3D" id="3.80.10.10">
    <property type="entry name" value="Ribonuclease Inhibitor"/>
    <property type="match status" value="1"/>
</dbReference>
<reference evidence="1 2" key="1">
    <citation type="submission" date="2018-04" db="EMBL/GenBank/DDBJ databases">
        <authorList>
            <person name="Zhang X."/>
            <person name="Yuan J."/>
            <person name="Li F."/>
            <person name="Xiang J."/>
        </authorList>
    </citation>
    <scope>NUCLEOTIDE SEQUENCE [LARGE SCALE GENOMIC DNA]</scope>
    <source>
        <tissue evidence="1">Muscle</tissue>
    </source>
</reference>
<dbReference type="EMBL" id="QCYY01002114">
    <property type="protein sequence ID" value="ROT72742.1"/>
    <property type="molecule type" value="Genomic_DNA"/>
</dbReference>
<gene>
    <name evidence="1" type="ORF">C7M84_008857</name>
</gene>
<dbReference type="SUPFAM" id="SSF52047">
    <property type="entry name" value="RNI-like"/>
    <property type="match status" value="1"/>
</dbReference>
<dbReference type="Proteomes" id="UP000283509">
    <property type="component" value="Unassembled WGS sequence"/>
</dbReference>
<dbReference type="InterPro" id="IPR032675">
    <property type="entry name" value="LRR_dom_sf"/>
</dbReference>
<name>A0A423T8J0_PENVA</name>
<dbReference type="OrthoDB" id="6345588at2759"/>
<reference evidence="1 2" key="2">
    <citation type="submission" date="2019-01" db="EMBL/GenBank/DDBJ databases">
        <title>The decoding of complex shrimp genome reveals the adaptation for benthos swimmer, frequently molting mechanism and breeding impact on genome.</title>
        <authorList>
            <person name="Sun Y."/>
            <person name="Gao Y."/>
            <person name="Yu Y."/>
        </authorList>
    </citation>
    <scope>NUCLEOTIDE SEQUENCE [LARGE SCALE GENOMIC DNA]</scope>
    <source>
        <tissue evidence="1">Muscle</tissue>
    </source>
</reference>
<evidence type="ECO:0000313" key="2">
    <source>
        <dbReference type="Proteomes" id="UP000283509"/>
    </source>
</evidence>
<keyword evidence="2" id="KW-1185">Reference proteome</keyword>
<comment type="caution">
    <text evidence="1">The sequence shown here is derived from an EMBL/GenBank/DDBJ whole genome shotgun (WGS) entry which is preliminary data.</text>
</comment>
<organism evidence="1 2">
    <name type="scientific">Penaeus vannamei</name>
    <name type="common">Whiteleg shrimp</name>
    <name type="synonym">Litopenaeus vannamei</name>
    <dbReference type="NCBI Taxonomy" id="6689"/>
    <lineage>
        <taxon>Eukaryota</taxon>
        <taxon>Metazoa</taxon>
        <taxon>Ecdysozoa</taxon>
        <taxon>Arthropoda</taxon>
        <taxon>Crustacea</taxon>
        <taxon>Multicrustacea</taxon>
        <taxon>Malacostraca</taxon>
        <taxon>Eumalacostraca</taxon>
        <taxon>Eucarida</taxon>
        <taxon>Decapoda</taxon>
        <taxon>Dendrobranchiata</taxon>
        <taxon>Penaeoidea</taxon>
        <taxon>Penaeidae</taxon>
        <taxon>Penaeus</taxon>
    </lineage>
</organism>